<comment type="subcellular location">
    <subcellularLocation>
        <location evidence="1">Nucleus</location>
    </subcellularLocation>
</comment>
<feature type="compositionally biased region" description="Basic and acidic residues" evidence="7">
    <location>
        <begin position="150"/>
        <end position="160"/>
    </location>
</feature>
<feature type="domain" description="AP2/ERF" evidence="8">
    <location>
        <begin position="186"/>
        <end position="244"/>
    </location>
</feature>
<evidence type="ECO:0000256" key="6">
    <source>
        <dbReference type="ARBA" id="ARBA00024343"/>
    </source>
</evidence>
<sequence>MDPYFTTTLESDMPLSDPIQHYDEGNGLNNNVLVSNENWFSGENTEGGKAHKEVPRWTRYKGVRRRSHGKFAAEIKNPNKSGRVLLGTYDTEEEAALAYDKAAFNIRGSKAKLNFPHLIPSTLPLDTPSSHITHSPSSSSTSQDPKKRKGLADPKCDGESEKIVFRSEDESAAVARDVHAAATWKHYRGVRRRPWGKFAAEIRDPKKNGARVWLGTYDTEEKAALAYDKAAFKIRGQKAKLNFPHLIDSDDSNILSEPMKVTTSKPRLLKIPQPLSPSSLYSDDSSESQGTKRRKTLADLLNKLAKNRSQAKIYSPLVIAKLSSAQ</sequence>
<dbReference type="InterPro" id="IPR044808">
    <property type="entry name" value="ERF_plant"/>
</dbReference>
<keyword evidence="4" id="KW-0804">Transcription</keyword>
<dbReference type="PROSITE" id="PS51032">
    <property type="entry name" value="AP2_ERF"/>
    <property type="match status" value="2"/>
</dbReference>
<keyword evidence="3" id="KW-0238">DNA-binding</keyword>
<dbReference type="STRING" id="157652.A0A371H7K8"/>
<evidence type="ECO:0000259" key="8">
    <source>
        <dbReference type="PROSITE" id="PS51032"/>
    </source>
</evidence>
<dbReference type="AlphaFoldDB" id="A0A371H7K8"/>
<dbReference type="GO" id="GO:0003677">
    <property type="term" value="F:DNA binding"/>
    <property type="evidence" value="ECO:0007669"/>
    <property type="project" value="UniProtKB-KW"/>
</dbReference>
<dbReference type="SUPFAM" id="SSF54171">
    <property type="entry name" value="DNA-binding domain"/>
    <property type="match status" value="2"/>
</dbReference>
<dbReference type="GO" id="GO:0003700">
    <property type="term" value="F:DNA-binding transcription factor activity"/>
    <property type="evidence" value="ECO:0007669"/>
    <property type="project" value="InterPro"/>
</dbReference>
<gene>
    <name evidence="9" type="primary">ERF13</name>
    <name evidence="9" type="ORF">CR513_18254</name>
</gene>
<organism evidence="9 10">
    <name type="scientific">Mucuna pruriens</name>
    <name type="common">Velvet bean</name>
    <name type="synonym">Dolichos pruriens</name>
    <dbReference type="NCBI Taxonomy" id="157652"/>
    <lineage>
        <taxon>Eukaryota</taxon>
        <taxon>Viridiplantae</taxon>
        <taxon>Streptophyta</taxon>
        <taxon>Embryophyta</taxon>
        <taxon>Tracheophyta</taxon>
        <taxon>Spermatophyta</taxon>
        <taxon>Magnoliopsida</taxon>
        <taxon>eudicotyledons</taxon>
        <taxon>Gunneridae</taxon>
        <taxon>Pentapetalae</taxon>
        <taxon>rosids</taxon>
        <taxon>fabids</taxon>
        <taxon>Fabales</taxon>
        <taxon>Fabaceae</taxon>
        <taxon>Papilionoideae</taxon>
        <taxon>50 kb inversion clade</taxon>
        <taxon>NPAAA clade</taxon>
        <taxon>indigoferoid/millettioid clade</taxon>
        <taxon>Phaseoleae</taxon>
        <taxon>Mucuna</taxon>
    </lineage>
</organism>
<proteinExistence type="inferred from homology"/>
<evidence type="ECO:0000256" key="1">
    <source>
        <dbReference type="ARBA" id="ARBA00004123"/>
    </source>
</evidence>
<name>A0A371H7K8_MUCPR</name>
<keyword evidence="10" id="KW-1185">Reference proteome</keyword>
<dbReference type="PRINTS" id="PR00367">
    <property type="entry name" value="ETHRSPELEMNT"/>
</dbReference>
<dbReference type="PANTHER" id="PTHR31190:SF274">
    <property type="entry name" value="ETHYLENE-RESPONSIVE TRANSCRIPTION FACTOR 13"/>
    <property type="match status" value="1"/>
</dbReference>
<evidence type="ECO:0000256" key="5">
    <source>
        <dbReference type="ARBA" id="ARBA00023242"/>
    </source>
</evidence>
<feature type="non-terminal residue" evidence="9">
    <location>
        <position position="1"/>
    </location>
</feature>
<feature type="domain" description="AP2/ERF" evidence="8">
    <location>
        <begin position="59"/>
        <end position="116"/>
    </location>
</feature>
<evidence type="ECO:0000256" key="3">
    <source>
        <dbReference type="ARBA" id="ARBA00023125"/>
    </source>
</evidence>
<dbReference type="Pfam" id="PF00847">
    <property type="entry name" value="AP2"/>
    <property type="match status" value="2"/>
</dbReference>
<dbReference type="EMBL" id="QJKJ01003376">
    <property type="protein sequence ID" value="RDX98778.1"/>
    <property type="molecule type" value="Genomic_DNA"/>
</dbReference>
<dbReference type="OrthoDB" id="552345at2759"/>
<protein>
    <submittedName>
        <fullName evidence="9">Ethylene-responsive transcription factor 13</fullName>
    </submittedName>
</protein>
<evidence type="ECO:0000256" key="7">
    <source>
        <dbReference type="SAM" id="MobiDB-lite"/>
    </source>
</evidence>
<keyword evidence="2" id="KW-0805">Transcription regulation</keyword>
<evidence type="ECO:0000313" key="9">
    <source>
        <dbReference type="EMBL" id="RDX98778.1"/>
    </source>
</evidence>
<dbReference type="Gene3D" id="3.30.730.10">
    <property type="entry name" value="AP2/ERF domain"/>
    <property type="match status" value="2"/>
</dbReference>
<dbReference type="SMART" id="SM00380">
    <property type="entry name" value="AP2"/>
    <property type="match status" value="2"/>
</dbReference>
<dbReference type="InterPro" id="IPR036955">
    <property type="entry name" value="AP2/ERF_dom_sf"/>
</dbReference>
<evidence type="ECO:0000256" key="2">
    <source>
        <dbReference type="ARBA" id="ARBA00023015"/>
    </source>
</evidence>
<evidence type="ECO:0000256" key="4">
    <source>
        <dbReference type="ARBA" id="ARBA00023163"/>
    </source>
</evidence>
<comment type="caution">
    <text evidence="9">The sequence shown here is derived from an EMBL/GenBank/DDBJ whole genome shotgun (WGS) entry which is preliminary data.</text>
</comment>
<dbReference type="CDD" id="cd00018">
    <property type="entry name" value="AP2"/>
    <property type="match status" value="2"/>
</dbReference>
<dbReference type="FunFam" id="3.30.730.10:FF:000001">
    <property type="entry name" value="Ethylene-responsive transcription factor 2"/>
    <property type="match status" value="2"/>
</dbReference>
<dbReference type="Proteomes" id="UP000257109">
    <property type="component" value="Unassembled WGS sequence"/>
</dbReference>
<feature type="region of interest" description="Disordered" evidence="7">
    <location>
        <begin position="126"/>
        <end position="160"/>
    </location>
</feature>
<dbReference type="PANTHER" id="PTHR31190">
    <property type="entry name" value="DNA-BINDING DOMAIN"/>
    <property type="match status" value="1"/>
</dbReference>
<evidence type="ECO:0000313" key="10">
    <source>
        <dbReference type="Proteomes" id="UP000257109"/>
    </source>
</evidence>
<feature type="compositionally biased region" description="Low complexity" evidence="7">
    <location>
        <begin position="127"/>
        <end position="142"/>
    </location>
</feature>
<accession>A0A371H7K8</accession>
<dbReference type="GO" id="GO:0005634">
    <property type="term" value="C:nucleus"/>
    <property type="evidence" value="ECO:0007669"/>
    <property type="project" value="UniProtKB-SubCell"/>
</dbReference>
<feature type="region of interest" description="Disordered" evidence="7">
    <location>
        <begin position="266"/>
        <end position="294"/>
    </location>
</feature>
<dbReference type="InterPro" id="IPR001471">
    <property type="entry name" value="AP2/ERF_dom"/>
</dbReference>
<dbReference type="GO" id="GO:0009873">
    <property type="term" value="P:ethylene-activated signaling pathway"/>
    <property type="evidence" value="ECO:0007669"/>
    <property type="project" value="InterPro"/>
</dbReference>
<keyword evidence="5" id="KW-0539">Nucleus</keyword>
<reference evidence="9" key="1">
    <citation type="submission" date="2018-05" db="EMBL/GenBank/DDBJ databases">
        <title>Draft genome of Mucuna pruriens seed.</title>
        <authorList>
            <person name="Nnadi N.E."/>
            <person name="Vos R."/>
            <person name="Hasami M.H."/>
            <person name="Devisetty U.K."/>
            <person name="Aguiy J.C."/>
        </authorList>
    </citation>
    <scope>NUCLEOTIDE SEQUENCE [LARGE SCALE GENOMIC DNA]</scope>
    <source>
        <strain evidence="9">JCA_2017</strain>
    </source>
</reference>
<comment type="similarity">
    <text evidence="6">Belongs to the AP2/ERF transcription factor family. ERF subfamily.</text>
</comment>
<dbReference type="InterPro" id="IPR016177">
    <property type="entry name" value="DNA-bd_dom_sf"/>
</dbReference>